<dbReference type="AlphaFoldDB" id="A0A2N9IE48"/>
<keyword evidence="5" id="KW-0804">Transcription</keyword>
<feature type="coiled-coil region" evidence="7">
    <location>
        <begin position="169"/>
        <end position="241"/>
    </location>
</feature>
<feature type="compositionally biased region" description="Polar residues" evidence="8">
    <location>
        <begin position="382"/>
        <end position="394"/>
    </location>
</feature>
<dbReference type="EMBL" id="OIVN01005434">
    <property type="protein sequence ID" value="SPD22414.1"/>
    <property type="molecule type" value="Genomic_DNA"/>
</dbReference>
<dbReference type="InterPro" id="IPR044827">
    <property type="entry name" value="GBF-like"/>
</dbReference>
<evidence type="ECO:0000256" key="1">
    <source>
        <dbReference type="ARBA" id="ARBA00004123"/>
    </source>
</evidence>
<dbReference type="InterPro" id="IPR004827">
    <property type="entry name" value="bZIP"/>
</dbReference>
<dbReference type="Pfam" id="PF00170">
    <property type="entry name" value="bZIP_1"/>
    <property type="match status" value="1"/>
</dbReference>
<dbReference type="CDD" id="cd14702">
    <property type="entry name" value="bZIP_plant_GBF1"/>
    <property type="match status" value="1"/>
</dbReference>
<sequence>MAMGSGGGGCVYSPMSFSCSSASTTSSSSSDDVADPMVKIELEAAAALADLAHLAVRESSAACDSPGEWGSKGKRARKRVKSESPPPDSAFNFNFNLKLNPPLDSLPSDLPQDQAVASQQQCEKICTRVLREPEKDEQDPSTTDKNAEKDSELPKPTPNCTSSYMSFGLRKSKRNLTEAEKEERRIRRVLANRESARQTIRRRQALCEELTRKAADLARENEKLKREKEMASKKYQSLETTNKLFKEHMAKAIKVKVEETPGEHKSANVAASTSSSTNCPLFLYNRPPFMPVFWPSIIPSSNPVQSQPGRQSAIVIPSNVAMPATCRPDISQEQDNHIDVNGPRTPYYVLPCPWFFPLPDQGNGLQPHPSIVMENKHDETSDNNQHSASSSPNTVAHVENHHCSLPIKVKKEATVSTEDRPANDLNETPVGCPLDGGGQHTGAHSMEMLFAPAPQDCVRPACTIKHENRLQSDYTPSENPSTSCHIVSALPENKQESAIYPNKKLMDAVAAAEARKRRKELTKLKNLNGRQCRMHC</sequence>
<feature type="region of interest" description="Disordered" evidence="8">
    <location>
        <begin position="365"/>
        <end position="397"/>
    </location>
</feature>
<feature type="compositionally biased region" description="Basic and acidic residues" evidence="8">
    <location>
        <begin position="125"/>
        <end position="134"/>
    </location>
</feature>
<comment type="subcellular location">
    <subcellularLocation>
        <location evidence="1">Nucleus</location>
    </subcellularLocation>
</comment>
<dbReference type="InterPro" id="IPR046347">
    <property type="entry name" value="bZIP_sf"/>
</dbReference>
<evidence type="ECO:0000259" key="9">
    <source>
        <dbReference type="PROSITE" id="PS50217"/>
    </source>
</evidence>
<keyword evidence="3" id="KW-0805">Transcription regulation</keyword>
<keyword evidence="6" id="KW-0539">Nucleus</keyword>
<proteinExistence type="inferred from homology"/>
<feature type="domain" description="BZIP" evidence="9">
    <location>
        <begin position="182"/>
        <end position="245"/>
    </location>
</feature>
<gene>
    <name evidence="10" type="ORF">FSB_LOCUS50296</name>
</gene>
<dbReference type="SUPFAM" id="SSF57959">
    <property type="entry name" value="Leucine zipper domain"/>
    <property type="match status" value="1"/>
</dbReference>
<dbReference type="PROSITE" id="PS50217">
    <property type="entry name" value="BZIP"/>
    <property type="match status" value="1"/>
</dbReference>
<dbReference type="PANTHER" id="PTHR45967:SF28">
    <property type="entry name" value="BASIC-LEUCINE ZIPPER (BZIP) TRANSCRIPTION FACTOR FAMILY PROTEIN"/>
    <property type="match status" value="1"/>
</dbReference>
<name>A0A2N9IE48_FAGSY</name>
<accession>A0A2N9IE48</accession>
<protein>
    <recommendedName>
        <fullName evidence="9">BZIP domain-containing protein</fullName>
    </recommendedName>
</protein>
<evidence type="ECO:0000256" key="2">
    <source>
        <dbReference type="ARBA" id="ARBA00007163"/>
    </source>
</evidence>
<evidence type="ECO:0000256" key="7">
    <source>
        <dbReference type="SAM" id="Coils"/>
    </source>
</evidence>
<dbReference type="GO" id="GO:0003700">
    <property type="term" value="F:DNA-binding transcription factor activity"/>
    <property type="evidence" value="ECO:0007669"/>
    <property type="project" value="InterPro"/>
</dbReference>
<evidence type="ECO:0000256" key="3">
    <source>
        <dbReference type="ARBA" id="ARBA00023015"/>
    </source>
</evidence>
<evidence type="ECO:0000256" key="4">
    <source>
        <dbReference type="ARBA" id="ARBA00023125"/>
    </source>
</evidence>
<feature type="region of interest" description="Disordered" evidence="8">
    <location>
        <begin position="59"/>
        <end position="165"/>
    </location>
</feature>
<dbReference type="SMART" id="SM00338">
    <property type="entry name" value="BRLZ"/>
    <property type="match status" value="1"/>
</dbReference>
<dbReference type="PANTHER" id="PTHR45967">
    <property type="entry name" value="G-BOX-BINDING FACTOR 3-RELATED"/>
    <property type="match status" value="1"/>
</dbReference>
<dbReference type="GO" id="GO:0005634">
    <property type="term" value="C:nucleus"/>
    <property type="evidence" value="ECO:0007669"/>
    <property type="project" value="UniProtKB-SubCell"/>
</dbReference>
<reference evidence="10" key="1">
    <citation type="submission" date="2018-02" db="EMBL/GenBank/DDBJ databases">
        <authorList>
            <person name="Cohen D.B."/>
            <person name="Kent A.D."/>
        </authorList>
    </citation>
    <scope>NUCLEOTIDE SEQUENCE</scope>
</reference>
<evidence type="ECO:0000313" key="10">
    <source>
        <dbReference type="EMBL" id="SPD22414.1"/>
    </source>
</evidence>
<comment type="similarity">
    <text evidence="2">Belongs to the bZIP family.</text>
</comment>
<evidence type="ECO:0000256" key="6">
    <source>
        <dbReference type="ARBA" id="ARBA00023242"/>
    </source>
</evidence>
<dbReference type="InterPro" id="IPR045314">
    <property type="entry name" value="bZIP_plant_GBF1"/>
</dbReference>
<dbReference type="GO" id="GO:0043565">
    <property type="term" value="F:sequence-specific DNA binding"/>
    <property type="evidence" value="ECO:0007669"/>
    <property type="project" value="InterPro"/>
</dbReference>
<evidence type="ECO:0000256" key="8">
    <source>
        <dbReference type="SAM" id="MobiDB-lite"/>
    </source>
</evidence>
<keyword evidence="4" id="KW-0238">DNA-binding</keyword>
<evidence type="ECO:0000256" key="5">
    <source>
        <dbReference type="ARBA" id="ARBA00023163"/>
    </source>
</evidence>
<feature type="compositionally biased region" description="Low complexity" evidence="8">
    <location>
        <begin position="91"/>
        <end position="111"/>
    </location>
</feature>
<keyword evidence="7" id="KW-0175">Coiled coil</keyword>
<organism evidence="10">
    <name type="scientific">Fagus sylvatica</name>
    <name type="common">Beechnut</name>
    <dbReference type="NCBI Taxonomy" id="28930"/>
    <lineage>
        <taxon>Eukaryota</taxon>
        <taxon>Viridiplantae</taxon>
        <taxon>Streptophyta</taxon>
        <taxon>Embryophyta</taxon>
        <taxon>Tracheophyta</taxon>
        <taxon>Spermatophyta</taxon>
        <taxon>Magnoliopsida</taxon>
        <taxon>eudicotyledons</taxon>
        <taxon>Gunneridae</taxon>
        <taxon>Pentapetalae</taxon>
        <taxon>rosids</taxon>
        <taxon>fabids</taxon>
        <taxon>Fagales</taxon>
        <taxon>Fagaceae</taxon>
        <taxon>Fagus</taxon>
    </lineage>
</organism>